<sequence length="666" mass="73692">MSKYVALLALASLANAVSLKDVKHVVMLMQENRSFQHYFGTMAGVRGFADPNVQINPDGRSVWYQNVTGLTNETDWLLPYWLNYLGGEENYNKSQCLCAGANNWIPTQQVLEGGLMNMWAQIDDPQSWGYFKRQDIPYHYALADAYTVGDAYHVFILTFAIRFHETNGLLRLALLRILTPTGGIGSNKKWFHTYVPRGSNAYLYMQSGTINVPGGFQELGAGGIILDDQQSNGCTATNLDCLPLYWPAFAQYLDEAGVNWRSYQESYDWATNSGLFYFAAFQEAAVNSSLYQRGLAFDGANSLDSFKAAAANGTLPEVSWVFPPGALQEHSPNAPNDGAWFINEVVSAAIHGKNYNETIVMINYDEAGGWGDAVYPLISPEGTAGEWFEDPYGELGYTFSGPGIRIPLMIISPFTRGGKVFTERADHSSMIMFVEEFLTAKGYENVTTGQLSNWRREHMSNLVNAFDFDNPDYSIPDLPVPTTPIKDDDGNIIGMYSGFCSVEWTGSCSGSEYVAGIPYGNQTEKDSLVYEDGFKGVRGYLTEGRYLVFESNGYALSHPSNSTNFGTTLATAAHEDVAQRWVLHALAEEGTEFHITSAVDSMYMSQQSNLSVSVSDAEIYNVTYVGSSQYVMQRADGNYLNIKPGGGLSFNSWPVPYNIYSVSYNS</sequence>
<dbReference type="InterPro" id="IPR007312">
    <property type="entry name" value="Phosphoesterase"/>
</dbReference>
<comment type="caution">
    <text evidence="3">The sequence shown here is derived from an EMBL/GenBank/DDBJ whole genome shotgun (WGS) entry which is preliminary data.</text>
</comment>
<dbReference type="Proteomes" id="UP000256328">
    <property type="component" value="Unassembled WGS sequence"/>
</dbReference>
<evidence type="ECO:0000313" key="3">
    <source>
        <dbReference type="EMBL" id="RDW59022.1"/>
    </source>
</evidence>
<evidence type="ECO:0000256" key="2">
    <source>
        <dbReference type="SAM" id="SignalP"/>
    </source>
</evidence>
<reference evidence="3 4" key="1">
    <citation type="journal article" date="2018" name="IMA Fungus">
        <title>IMA Genome-F 9: Draft genome sequence of Annulohypoxylon stygium, Aspergillus mulundensis, Berkeleyomyces basicola (syn. Thielaviopsis basicola), Ceratocystis smalleyi, two Cercospora beticola strains, Coleophoma cylindrospora, Fusarium fracticaudum, Phialophora cf. hyalina, and Morchella septimelata.</title>
        <authorList>
            <person name="Wingfield B.D."/>
            <person name="Bills G.F."/>
            <person name="Dong Y."/>
            <person name="Huang W."/>
            <person name="Nel W.J."/>
            <person name="Swalarsk-Parry B.S."/>
            <person name="Vaghefi N."/>
            <person name="Wilken P.M."/>
            <person name="An Z."/>
            <person name="de Beer Z.W."/>
            <person name="De Vos L."/>
            <person name="Chen L."/>
            <person name="Duong T.A."/>
            <person name="Gao Y."/>
            <person name="Hammerbacher A."/>
            <person name="Kikkert J.R."/>
            <person name="Li Y."/>
            <person name="Li H."/>
            <person name="Li K."/>
            <person name="Li Q."/>
            <person name="Liu X."/>
            <person name="Ma X."/>
            <person name="Naidoo K."/>
            <person name="Pethybridge S.J."/>
            <person name="Sun J."/>
            <person name="Steenkamp E.T."/>
            <person name="van der Nest M.A."/>
            <person name="van Wyk S."/>
            <person name="Wingfield M.J."/>
            <person name="Xiong C."/>
            <person name="Yue Q."/>
            <person name="Zhang X."/>
        </authorList>
    </citation>
    <scope>NUCLEOTIDE SEQUENCE [LARGE SCALE GENOMIC DNA]</scope>
    <source>
        <strain evidence="3 4">BP5796</strain>
    </source>
</reference>
<evidence type="ECO:0008006" key="5">
    <source>
        <dbReference type="Google" id="ProtNLM"/>
    </source>
</evidence>
<keyword evidence="4" id="KW-1185">Reference proteome</keyword>
<organism evidence="3 4">
    <name type="scientific">Coleophoma crateriformis</name>
    <dbReference type="NCBI Taxonomy" id="565419"/>
    <lineage>
        <taxon>Eukaryota</taxon>
        <taxon>Fungi</taxon>
        <taxon>Dikarya</taxon>
        <taxon>Ascomycota</taxon>
        <taxon>Pezizomycotina</taxon>
        <taxon>Leotiomycetes</taxon>
        <taxon>Helotiales</taxon>
        <taxon>Dermateaceae</taxon>
        <taxon>Coleophoma</taxon>
    </lineage>
</organism>
<gene>
    <name evidence="3" type="ORF">BP5796_11946</name>
</gene>
<dbReference type="Pfam" id="PF04185">
    <property type="entry name" value="Phosphoesterase"/>
    <property type="match status" value="2"/>
</dbReference>
<evidence type="ECO:0000313" key="4">
    <source>
        <dbReference type="Proteomes" id="UP000256328"/>
    </source>
</evidence>
<evidence type="ECO:0000256" key="1">
    <source>
        <dbReference type="ARBA" id="ARBA00022801"/>
    </source>
</evidence>
<feature type="signal peptide" evidence="2">
    <location>
        <begin position="1"/>
        <end position="16"/>
    </location>
</feature>
<keyword evidence="2" id="KW-0732">Signal</keyword>
<dbReference type="OrthoDB" id="5135119at2759"/>
<dbReference type="PANTHER" id="PTHR31956:SF1">
    <property type="entry name" value="NON-SPECIFIC PHOSPHOLIPASE C1"/>
    <property type="match status" value="1"/>
</dbReference>
<dbReference type="AlphaFoldDB" id="A0A3D8QAZ6"/>
<accession>A0A3D8QAZ6</accession>
<dbReference type="GO" id="GO:0042578">
    <property type="term" value="F:phosphoric ester hydrolase activity"/>
    <property type="evidence" value="ECO:0007669"/>
    <property type="project" value="UniProtKB-ARBA"/>
</dbReference>
<proteinExistence type="predicted"/>
<feature type="chain" id="PRO_5017661537" description="Non-hemolytic phospholipase C" evidence="2">
    <location>
        <begin position="17"/>
        <end position="666"/>
    </location>
</feature>
<dbReference type="EMBL" id="PDLN01000020">
    <property type="protein sequence ID" value="RDW59022.1"/>
    <property type="molecule type" value="Genomic_DNA"/>
</dbReference>
<dbReference type="Gene3D" id="3.40.720.10">
    <property type="entry name" value="Alkaline Phosphatase, subunit A"/>
    <property type="match status" value="2"/>
</dbReference>
<keyword evidence="1" id="KW-0378">Hydrolase</keyword>
<dbReference type="PANTHER" id="PTHR31956">
    <property type="entry name" value="NON-SPECIFIC PHOSPHOLIPASE C4-RELATED"/>
    <property type="match status" value="1"/>
</dbReference>
<name>A0A3D8QAZ6_9HELO</name>
<dbReference type="InterPro" id="IPR017850">
    <property type="entry name" value="Alkaline_phosphatase_core_sf"/>
</dbReference>
<protein>
    <recommendedName>
        <fullName evidence="5">Non-hemolytic phospholipase C</fullName>
    </recommendedName>
</protein>